<dbReference type="RefSeq" id="WP_138727542.1">
    <property type="nucleotide sequence ID" value="NZ_SRMP02000001.1"/>
</dbReference>
<keyword evidence="2" id="KW-0732">Signal</keyword>
<gene>
    <name evidence="3" type="ORF">E5L68_000975</name>
</gene>
<dbReference type="PANTHER" id="PTHR31534">
    <property type="entry name" value="ATAXIN 7, ISOFORM A"/>
    <property type="match status" value="1"/>
</dbReference>
<evidence type="ECO:0000256" key="2">
    <source>
        <dbReference type="SAM" id="SignalP"/>
    </source>
</evidence>
<dbReference type="CDD" id="cd22249">
    <property type="entry name" value="UDM1_RNF168_RNF169-like"/>
    <property type="match status" value="1"/>
</dbReference>
<evidence type="ECO:0000313" key="3">
    <source>
        <dbReference type="EMBL" id="MFN0289941.1"/>
    </source>
</evidence>
<feature type="coiled-coil region" evidence="1">
    <location>
        <begin position="122"/>
        <end position="239"/>
    </location>
</feature>
<keyword evidence="4" id="KW-1185">Reference proteome</keyword>
<dbReference type="PANTHER" id="PTHR31534:SF3">
    <property type="entry name" value="HPC2-RELATED DOMAIN-CONTAINING PROTEIN"/>
    <property type="match status" value="1"/>
</dbReference>
<reference evidence="3 4" key="1">
    <citation type="submission" date="2024-12" db="EMBL/GenBank/DDBJ databases">
        <authorList>
            <person name="Hu S."/>
        </authorList>
    </citation>
    <scope>NUCLEOTIDE SEQUENCE [LARGE SCALE GENOMIC DNA]</scope>
    <source>
        <strain evidence="3 4">P-25</strain>
    </source>
</reference>
<dbReference type="InterPro" id="IPR053109">
    <property type="entry name" value="Ser/Thr-Kinase-Related"/>
</dbReference>
<dbReference type="EMBL" id="SRMP02000001">
    <property type="protein sequence ID" value="MFN0289941.1"/>
    <property type="molecule type" value="Genomic_DNA"/>
</dbReference>
<feature type="chain" id="PRO_5045695945" evidence="2">
    <location>
        <begin position="20"/>
        <end position="529"/>
    </location>
</feature>
<comment type="caution">
    <text evidence="3">The sequence shown here is derived from an EMBL/GenBank/DDBJ whole genome shotgun (WGS) entry which is preliminary data.</text>
</comment>
<name>A0ABW9JDC3_9SPHI</name>
<feature type="signal peptide" evidence="2">
    <location>
        <begin position="1"/>
        <end position="19"/>
    </location>
</feature>
<organism evidence="3 4">
    <name type="scientific">Pedobacter helvus</name>
    <dbReference type="NCBI Taxonomy" id="2563444"/>
    <lineage>
        <taxon>Bacteria</taxon>
        <taxon>Pseudomonadati</taxon>
        <taxon>Bacteroidota</taxon>
        <taxon>Sphingobacteriia</taxon>
        <taxon>Sphingobacteriales</taxon>
        <taxon>Sphingobacteriaceae</taxon>
        <taxon>Pedobacter</taxon>
    </lineage>
</organism>
<proteinExistence type="predicted"/>
<evidence type="ECO:0000256" key="1">
    <source>
        <dbReference type="SAM" id="Coils"/>
    </source>
</evidence>
<dbReference type="Proteomes" id="UP001517367">
    <property type="component" value="Unassembled WGS sequence"/>
</dbReference>
<evidence type="ECO:0000313" key="4">
    <source>
        <dbReference type="Proteomes" id="UP001517367"/>
    </source>
</evidence>
<keyword evidence="1" id="KW-0175">Coiled coil</keyword>
<sequence>MKKLVYFCLISLASYNLKAQQTFLLNSTYNGVSAKMLVNDVDPASYQKFNLVVKNYTQSKLKITINYRIVDKCSGYKSGTKSFTLSAGQETTDGGFTGSIYTKNCVKSGNSVSSVYLVSMNVDNISEKEREEREKIEREKLEKERLLREKNEKIQQEKEKVEKERLDKQNLKKERQEQERLEAERLEKERIESEKKALDEKLQNEQDVQKRQALEEEKKKLAEVEKKNLIEKSVEAKKEVVKVKTKEEEDREYKAYLYCVGQYNIVEQLVVKARSKRTNQGWEDAKRAYDNYTCYNKVPLNYAWKTEIENGLAATAISEAVVSTISTLTSTPWTYGYGKFIDAKNSTYYHRFQLGTSDSYDEKAFSLDLSIMSNIMRLPTRTVNYSFEADNGSKWDVTKSANFDNINVFSISVGPSLTLWPQKNIYMQLTPEANLGFNFSDTAPVMPFTAFPSVQGKVGFRFGIVYLSGSVGALFKSFKIDQQANAASEKGTIQGYNVGTVEGKWIAQDFDSNKMVQHRYWMLSLGLDL</sequence>
<accession>A0ABW9JDC3</accession>
<protein>
    <submittedName>
        <fullName evidence="3">MAP7 domain-containing protein</fullName>
    </submittedName>
</protein>